<dbReference type="EMBL" id="AODE01000039">
    <property type="protein sequence ID" value="EUJ25523.1"/>
    <property type="molecule type" value="Genomic_DNA"/>
</dbReference>
<name>W7BZ21_9LIST</name>
<gene>
    <name evidence="1" type="ORF">PCORN_16758</name>
</gene>
<protein>
    <submittedName>
        <fullName evidence="1">Uncharacterized protein</fullName>
    </submittedName>
</protein>
<keyword evidence="2" id="KW-1185">Reference proteome</keyword>
<dbReference type="RefSeq" id="WP_036081977.1">
    <property type="nucleotide sequence ID" value="NZ_AODE01000039.1"/>
</dbReference>
<organism evidence="1 2">
    <name type="scientific">Listeria cornellensis FSL F6-0969</name>
    <dbReference type="NCBI Taxonomy" id="1265820"/>
    <lineage>
        <taxon>Bacteria</taxon>
        <taxon>Bacillati</taxon>
        <taxon>Bacillota</taxon>
        <taxon>Bacilli</taxon>
        <taxon>Bacillales</taxon>
        <taxon>Listeriaceae</taxon>
        <taxon>Listeria</taxon>
    </lineage>
</organism>
<sequence>MPDNPPVDLINQYLKAGWEWNKEFNYMFKDVLYEDETVNINGIDYVTDENGEVSTKISVRNGSSKVEVSSDNYDTYPVSLTAEKNDKPKQVNVTSGEQGEVMLLEEINLDTMIDRMDEANGQKINVENTLASNKFIAAPLGKQDGQRIEVLLMASKKGDPVTCNRYNGPWGNNTYYIKSKNPVMAARNFLWSDCDQALVWHVQCLKDYGLEKYRYCSWGTASKRGKCSGLIGHSKTFHAH</sequence>
<proteinExistence type="predicted"/>
<evidence type="ECO:0000313" key="1">
    <source>
        <dbReference type="EMBL" id="EUJ25523.1"/>
    </source>
</evidence>
<evidence type="ECO:0000313" key="2">
    <source>
        <dbReference type="Proteomes" id="UP000019254"/>
    </source>
</evidence>
<accession>W7BZ21</accession>
<dbReference type="PATRIC" id="fig|1265820.5.peg.3316"/>
<comment type="caution">
    <text evidence="1">The sequence shown here is derived from an EMBL/GenBank/DDBJ whole genome shotgun (WGS) entry which is preliminary data.</text>
</comment>
<dbReference type="OrthoDB" id="2413656at2"/>
<reference evidence="1 2" key="1">
    <citation type="journal article" date="2014" name="Int. J. Syst. Evol. Microbiol.">
        <title>Listeria floridensis sp. nov., Listeria aquatica sp. nov., Listeria cornellensis sp. nov., Listeria riparia sp. nov. and Listeria grandensis sp. nov., from agricultural and natural environments.</title>
        <authorList>
            <person name="den Bakker H.C."/>
            <person name="Warchocki S."/>
            <person name="Wright E.M."/>
            <person name="Allred A.F."/>
            <person name="Ahlstrom C."/>
            <person name="Manuel C.S."/>
            <person name="Stasiewicz M.J."/>
            <person name="Burrell A."/>
            <person name="Roof S."/>
            <person name="Strawn L."/>
            <person name="Fortes E.D."/>
            <person name="Nightingale K.K."/>
            <person name="Kephart D."/>
            <person name="Wiedmann M."/>
        </authorList>
    </citation>
    <scope>NUCLEOTIDE SEQUENCE [LARGE SCALE GENOMIC DNA]</scope>
    <source>
        <strain evidence="2">FSL F6-969</strain>
    </source>
</reference>
<dbReference type="AlphaFoldDB" id="W7BZ21"/>
<dbReference type="STRING" id="1265820.PCORN_16758"/>
<dbReference type="Proteomes" id="UP000019254">
    <property type="component" value="Unassembled WGS sequence"/>
</dbReference>